<dbReference type="InterPro" id="IPR050114">
    <property type="entry name" value="UPF0173_UPF0282_UlaG_hydrolase"/>
</dbReference>
<comment type="caution">
    <text evidence="2">The sequence shown here is derived from an EMBL/GenBank/DDBJ whole genome shotgun (WGS) entry which is preliminary data.</text>
</comment>
<evidence type="ECO:0000313" key="2">
    <source>
        <dbReference type="EMBL" id="MFC7068594.1"/>
    </source>
</evidence>
<keyword evidence="3" id="KW-1185">Reference proteome</keyword>
<proteinExistence type="predicted"/>
<dbReference type="InterPro" id="IPR036866">
    <property type="entry name" value="RibonucZ/Hydroxyglut_hydro"/>
</dbReference>
<dbReference type="Pfam" id="PF13483">
    <property type="entry name" value="Lactamase_B_3"/>
    <property type="match status" value="1"/>
</dbReference>
<evidence type="ECO:0000313" key="3">
    <source>
        <dbReference type="Proteomes" id="UP001596461"/>
    </source>
</evidence>
<dbReference type="EMBL" id="JBHTAH010000002">
    <property type="protein sequence ID" value="MFC7068594.1"/>
    <property type="molecule type" value="Genomic_DNA"/>
</dbReference>
<gene>
    <name evidence="2" type="ORF">ACFQL9_02995</name>
</gene>
<accession>A0ABD5W5L8</accession>
<organism evidence="2 3">
    <name type="scientific">Halobaculum lipolyticum</name>
    <dbReference type="NCBI Taxonomy" id="3032001"/>
    <lineage>
        <taxon>Archaea</taxon>
        <taxon>Methanobacteriati</taxon>
        <taxon>Methanobacteriota</taxon>
        <taxon>Stenosarchaea group</taxon>
        <taxon>Halobacteria</taxon>
        <taxon>Halobacteriales</taxon>
        <taxon>Haloferacaceae</taxon>
        <taxon>Halobaculum</taxon>
    </lineage>
</organism>
<dbReference type="Proteomes" id="UP001596461">
    <property type="component" value="Unassembled WGS sequence"/>
</dbReference>
<name>A0ABD5W5L8_9EURY</name>
<dbReference type="RefSeq" id="WP_284033596.1">
    <property type="nucleotide sequence ID" value="NZ_CP126155.1"/>
</dbReference>
<keyword evidence="1" id="KW-0378">Hydrolase</keyword>
<dbReference type="Gene3D" id="3.60.15.10">
    <property type="entry name" value="Ribonuclease Z/Hydroxyacylglutathione hydrolase-like"/>
    <property type="match status" value="1"/>
</dbReference>
<dbReference type="SUPFAM" id="SSF56281">
    <property type="entry name" value="Metallo-hydrolase/oxidoreductase"/>
    <property type="match status" value="1"/>
</dbReference>
<dbReference type="AlphaFoldDB" id="A0ABD5W5L8"/>
<dbReference type="PANTHER" id="PTHR43546">
    <property type="entry name" value="UPF0173 METAL-DEPENDENT HYDROLASE MJ1163-RELATED"/>
    <property type="match status" value="1"/>
</dbReference>
<dbReference type="GeneID" id="81126888"/>
<protein>
    <submittedName>
        <fullName evidence="2">MBL fold metallo-hydrolase</fullName>
    </submittedName>
</protein>
<dbReference type="GO" id="GO:0016787">
    <property type="term" value="F:hydrolase activity"/>
    <property type="evidence" value="ECO:0007669"/>
    <property type="project" value="UniProtKB-KW"/>
</dbReference>
<sequence>MNVTYLESAAILVETDDVEVLCDPWLLDGAYYGSWAHYPPPPFEPEDFDHVDYIYVSHVHPDHFHPPTLERMDEDIPVLIHDYRWDYLRDAVEELGFEAIELPNGEPFHLGGDSEIAIHAADGCDPELCGNFFGCTWYDQDADSPGSTQVDSMAVITDGDEVLVDTNDCPYTIAEPTCERIKAEYGDIDMLCHQYSAAQFYPQSVTNYDHDHKVAERDRVIREKYELALNFIDLFDPTYYLPFAGEYVLAGKLAELDQYTANPPRSEAKAFFDANTPERNECVFLNSGEHIDVTTGDRSAPFEPADPEEKQRYIEEVLAERSFTYESDPMPTMGQLREAVPVAYEHMEAKRERIGYETDTTVLISLVDDVYLELSMDGSGFDYVRDLDTDEYDDGWVRMDLDPRLVARLLEGPHSAYWADAKIGSHIGISKEPDIYERGLFNTLGSFHSDGAVSRPHADKQAVAESDD</sequence>
<reference evidence="2 3" key="1">
    <citation type="journal article" date="2019" name="Int. J. Syst. Evol. Microbiol.">
        <title>The Global Catalogue of Microorganisms (GCM) 10K type strain sequencing project: providing services to taxonomists for standard genome sequencing and annotation.</title>
        <authorList>
            <consortium name="The Broad Institute Genomics Platform"/>
            <consortium name="The Broad Institute Genome Sequencing Center for Infectious Disease"/>
            <person name="Wu L."/>
            <person name="Ma J."/>
        </authorList>
    </citation>
    <scope>NUCLEOTIDE SEQUENCE [LARGE SCALE GENOMIC DNA]</scope>
    <source>
        <strain evidence="2 3">DT31</strain>
    </source>
</reference>
<dbReference type="PANTHER" id="PTHR43546:SF9">
    <property type="entry name" value="L-ASCORBATE-6-PHOSPHATE LACTONASE ULAG-RELATED"/>
    <property type="match status" value="1"/>
</dbReference>
<evidence type="ECO:0000256" key="1">
    <source>
        <dbReference type="ARBA" id="ARBA00022801"/>
    </source>
</evidence>